<feature type="region of interest" description="Disordered" evidence="1">
    <location>
        <begin position="259"/>
        <end position="435"/>
    </location>
</feature>
<sequence length="586" mass="63549">VHDVYAWLGSQSHSAAGMLLEEVGVVLEPFLNPHGELRYDGFLRLTLPRDPTHAGIKEAALLRTARGKPEGSGSMSTEVGYQLCRLLEGERDLISRLSAQRRRLMELGTSHSLLVALFSARGGPREALVDRLQALAAPHCDALLRRAGIECGAVPGGAFPAATAEELAGFVLRAVRLSVPGHRPMQHADVQDSHGRLPSPRSMAGTSKAAAAIAAVGAQHAAAVANSVRGGREPLPMAQPLRPKVRSHLVEAHLLASAYHVSPPPPPMSEPGRPSGLLQPCKAATSPSRRSSYLAADPTLGIQRRQQQEQQQQQQHAMPASPSAPSSPRRPLPRDPGGPPGWAEGSRNWRWWEEEVPGRTRSGSPQRPTQLPAQLGSPPHMSTQLPTQLRSPSPPALSQRQQQQQQHQQLQQQQHQQQHQQLPSGRISPPPSHRGFMAQVRSSAFSRPEAPALGQTSLSAPRYDQMHLEEYNPFQRHEMPLVSGGGSLPSDKRLLRTLLQAMIRQAACDSELEDVKALVRPSCGLLALFGALDPYNKGYVLDTDLFSLVQEQGAAVSFGSICALINEADLRRGKHVPRSGQLCLRD</sequence>
<feature type="non-terminal residue" evidence="2">
    <location>
        <position position="1"/>
    </location>
</feature>
<feature type="region of interest" description="Disordered" evidence="1">
    <location>
        <begin position="442"/>
        <end position="461"/>
    </location>
</feature>
<comment type="caution">
    <text evidence="2">The sequence shown here is derived from an EMBL/GenBank/DDBJ whole genome shotgun (WGS) entry which is preliminary data.</text>
</comment>
<feature type="non-terminal residue" evidence="2">
    <location>
        <position position="586"/>
    </location>
</feature>
<protein>
    <submittedName>
        <fullName evidence="2">Uncharacterized protein</fullName>
    </submittedName>
</protein>
<keyword evidence="3" id="KW-1185">Reference proteome</keyword>
<feature type="compositionally biased region" description="Low complexity" evidence="1">
    <location>
        <begin position="388"/>
        <end position="424"/>
    </location>
</feature>
<accession>A0A813F1M6</accession>
<gene>
    <name evidence="2" type="ORF">PGLA1383_LOCUS23311</name>
</gene>
<dbReference type="Proteomes" id="UP000654075">
    <property type="component" value="Unassembled WGS sequence"/>
</dbReference>
<organism evidence="2 3">
    <name type="scientific">Polarella glacialis</name>
    <name type="common">Dinoflagellate</name>
    <dbReference type="NCBI Taxonomy" id="89957"/>
    <lineage>
        <taxon>Eukaryota</taxon>
        <taxon>Sar</taxon>
        <taxon>Alveolata</taxon>
        <taxon>Dinophyceae</taxon>
        <taxon>Suessiales</taxon>
        <taxon>Suessiaceae</taxon>
        <taxon>Polarella</taxon>
    </lineage>
</organism>
<evidence type="ECO:0000256" key="1">
    <source>
        <dbReference type="SAM" id="MobiDB-lite"/>
    </source>
</evidence>
<dbReference type="AlphaFoldDB" id="A0A813F1M6"/>
<feature type="compositionally biased region" description="Low complexity" evidence="1">
    <location>
        <begin position="303"/>
        <end position="327"/>
    </location>
</feature>
<name>A0A813F1M6_POLGL</name>
<evidence type="ECO:0000313" key="3">
    <source>
        <dbReference type="Proteomes" id="UP000654075"/>
    </source>
</evidence>
<reference evidence="2" key="1">
    <citation type="submission" date="2021-02" db="EMBL/GenBank/DDBJ databases">
        <authorList>
            <person name="Dougan E. K."/>
            <person name="Rhodes N."/>
            <person name="Thang M."/>
            <person name="Chan C."/>
        </authorList>
    </citation>
    <scope>NUCLEOTIDE SEQUENCE</scope>
</reference>
<feature type="compositionally biased region" description="Polar residues" evidence="1">
    <location>
        <begin position="361"/>
        <end position="372"/>
    </location>
</feature>
<feature type="region of interest" description="Disordered" evidence="1">
    <location>
        <begin position="184"/>
        <end position="205"/>
    </location>
</feature>
<feature type="compositionally biased region" description="Pro residues" evidence="1">
    <location>
        <begin position="328"/>
        <end position="339"/>
    </location>
</feature>
<dbReference type="EMBL" id="CAJNNV010017481">
    <property type="protein sequence ID" value="CAE8605184.1"/>
    <property type="molecule type" value="Genomic_DNA"/>
</dbReference>
<evidence type="ECO:0000313" key="2">
    <source>
        <dbReference type="EMBL" id="CAE8605184.1"/>
    </source>
</evidence>
<dbReference type="OrthoDB" id="422731at2759"/>
<proteinExistence type="predicted"/>